<dbReference type="EMBL" id="UINC01082534">
    <property type="protein sequence ID" value="SVC27389.1"/>
    <property type="molecule type" value="Genomic_DNA"/>
</dbReference>
<accession>A0A382KSX5</accession>
<organism evidence="1">
    <name type="scientific">marine metagenome</name>
    <dbReference type="NCBI Taxonomy" id="408172"/>
    <lineage>
        <taxon>unclassified sequences</taxon>
        <taxon>metagenomes</taxon>
        <taxon>ecological metagenomes</taxon>
    </lineage>
</organism>
<proteinExistence type="predicted"/>
<name>A0A382KSX5_9ZZZZ</name>
<dbReference type="AlphaFoldDB" id="A0A382KSX5"/>
<sequence length="27" mass="3043">EAQKRDEDAIKVKELVVDKKAQNMEGA</sequence>
<gene>
    <name evidence="1" type="ORF">METZ01_LOCUS280243</name>
</gene>
<feature type="non-terminal residue" evidence="1">
    <location>
        <position position="1"/>
    </location>
</feature>
<evidence type="ECO:0000313" key="1">
    <source>
        <dbReference type="EMBL" id="SVC27389.1"/>
    </source>
</evidence>
<protein>
    <submittedName>
        <fullName evidence="1">Uncharacterized protein</fullName>
    </submittedName>
</protein>
<reference evidence="1" key="1">
    <citation type="submission" date="2018-05" db="EMBL/GenBank/DDBJ databases">
        <authorList>
            <person name="Lanie J.A."/>
            <person name="Ng W.-L."/>
            <person name="Kazmierczak K.M."/>
            <person name="Andrzejewski T.M."/>
            <person name="Davidsen T.M."/>
            <person name="Wayne K.J."/>
            <person name="Tettelin H."/>
            <person name="Glass J.I."/>
            <person name="Rusch D."/>
            <person name="Podicherti R."/>
            <person name="Tsui H.-C.T."/>
            <person name="Winkler M.E."/>
        </authorList>
    </citation>
    <scope>NUCLEOTIDE SEQUENCE</scope>
</reference>